<protein>
    <submittedName>
        <fullName evidence="4">L-rhamnofuranose 1-dehydrogenase</fullName>
        <ecNumber evidence="4">1.1.1.100</ecNumber>
    </submittedName>
</protein>
<evidence type="ECO:0000313" key="5">
    <source>
        <dbReference type="Proteomes" id="UP000029108"/>
    </source>
</evidence>
<dbReference type="InterPro" id="IPR020904">
    <property type="entry name" value="Sc_DH/Rdtase_CS"/>
</dbReference>
<evidence type="ECO:0000259" key="3">
    <source>
        <dbReference type="SMART" id="SM00822"/>
    </source>
</evidence>
<evidence type="ECO:0000256" key="2">
    <source>
        <dbReference type="ARBA" id="ARBA00023002"/>
    </source>
</evidence>
<dbReference type="CDD" id="cd05233">
    <property type="entry name" value="SDR_c"/>
    <property type="match status" value="1"/>
</dbReference>
<dbReference type="OrthoDB" id="286404at2"/>
<comment type="caution">
    <text evidence="4">The sequence shown here is derived from an EMBL/GenBank/DDBJ whole genome shotgun (WGS) entry which is preliminary data.</text>
</comment>
<accession>A0A086ZN79</accession>
<dbReference type="STRING" id="1437608.GCA_000771645_01455"/>
<dbReference type="PANTHER" id="PTHR42760">
    <property type="entry name" value="SHORT-CHAIN DEHYDROGENASES/REDUCTASES FAMILY MEMBER"/>
    <property type="match status" value="1"/>
</dbReference>
<dbReference type="GO" id="GO:0004316">
    <property type="term" value="F:3-oxoacyl-[acyl-carrier-protein] reductase (NADPH) activity"/>
    <property type="evidence" value="ECO:0007669"/>
    <property type="project" value="UniProtKB-EC"/>
</dbReference>
<dbReference type="Gene3D" id="3.40.50.720">
    <property type="entry name" value="NAD(P)-binding Rossmann-like Domain"/>
    <property type="match status" value="1"/>
</dbReference>
<sequence length="265" mass="28328">MTSNTYHFEGKVVIVTGGGTGIGRAITRAFLDNGATVVAVGRKQAPLDETVAGYERGHTHITDVSSHAQVAELVRSVVDEFGHLDVVVSNAGIFEGGEIENVSDEVWHKLFSVNLDGLFYLTKEALPHLIKSHGNIVVDTSVSGLRGDWGQTAYNSTKHAMNGFVRCVALDYGAKGVRVNAFAPGFIQTDINKEVWTDPERVKPYTDRVALGRTGRAEDCAGIALFLASDDASYLTGLVVPVDGGTTAATGQGRNSYENDTRSVL</sequence>
<dbReference type="PROSITE" id="PS00061">
    <property type="entry name" value="ADH_SHORT"/>
    <property type="match status" value="1"/>
</dbReference>
<dbReference type="SMART" id="SM00822">
    <property type="entry name" value="PKS_KR"/>
    <property type="match status" value="1"/>
</dbReference>
<keyword evidence="5" id="KW-1185">Reference proteome</keyword>
<dbReference type="SUPFAM" id="SSF51735">
    <property type="entry name" value="NAD(P)-binding Rossmann-fold domains"/>
    <property type="match status" value="1"/>
</dbReference>
<organism evidence="4 5">
    <name type="scientific">Bifidobacterium biavatii DSM 23969</name>
    <dbReference type="NCBI Taxonomy" id="1437608"/>
    <lineage>
        <taxon>Bacteria</taxon>
        <taxon>Bacillati</taxon>
        <taxon>Actinomycetota</taxon>
        <taxon>Actinomycetes</taxon>
        <taxon>Bifidobacteriales</taxon>
        <taxon>Bifidobacteriaceae</taxon>
        <taxon>Bifidobacterium</taxon>
    </lineage>
</organism>
<dbReference type="AlphaFoldDB" id="A0A086ZN79"/>
<dbReference type="PRINTS" id="PR00080">
    <property type="entry name" value="SDRFAMILY"/>
</dbReference>
<dbReference type="PRINTS" id="PR00081">
    <property type="entry name" value="GDHRDH"/>
</dbReference>
<evidence type="ECO:0000256" key="1">
    <source>
        <dbReference type="ARBA" id="ARBA00006484"/>
    </source>
</evidence>
<dbReference type="Pfam" id="PF13561">
    <property type="entry name" value="adh_short_C2"/>
    <property type="match status" value="1"/>
</dbReference>
<feature type="domain" description="Ketoreductase" evidence="3">
    <location>
        <begin position="11"/>
        <end position="185"/>
    </location>
</feature>
<evidence type="ECO:0000313" key="4">
    <source>
        <dbReference type="EMBL" id="KFI47979.1"/>
    </source>
</evidence>
<dbReference type="InterPro" id="IPR057326">
    <property type="entry name" value="KR_dom"/>
</dbReference>
<gene>
    <name evidence="4" type="ORF">BBIA_0112</name>
</gene>
<comment type="similarity">
    <text evidence="1">Belongs to the short-chain dehydrogenases/reductases (SDR) family.</text>
</comment>
<dbReference type="InterPro" id="IPR002347">
    <property type="entry name" value="SDR_fam"/>
</dbReference>
<proteinExistence type="inferred from homology"/>
<dbReference type="FunFam" id="3.40.50.720:FF:000084">
    <property type="entry name" value="Short-chain dehydrogenase reductase"/>
    <property type="match status" value="1"/>
</dbReference>
<reference evidence="4 5" key="1">
    <citation type="submission" date="2014-03" db="EMBL/GenBank/DDBJ databases">
        <title>Genomics of Bifidobacteria.</title>
        <authorList>
            <person name="Ventura M."/>
            <person name="Milani C."/>
            <person name="Lugli G.A."/>
        </authorList>
    </citation>
    <scope>NUCLEOTIDE SEQUENCE [LARGE SCALE GENOMIC DNA]</scope>
    <source>
        <strain evidence="4 5">DSM 23969</strain>
    </source>
</reference>
<dbReference type="RefSeq" id="WP_033495684.1">
    <property type="nucleotide sequence ID" value="NZ_JDUU01000028.1"/>
</dbReference>
<dbReference type="Proteomes" id="UP000029108">
    <property type="component" value="Unassembled WGS sequence"/>
</dbReference>
<dbReference type="EC" id="1.1.1.100" evidence="4"/>
<dbReference type="EMBL" id="JGYN01000030">
    <property type="protein sequence ID" value="KFI47979.1"/>
    <property type="molecule type" value="Genomic_DNA"/>
</dbReference>
<name>A0A086ZN79_9BIFI</name>
<dbReference type="InterPro" id="IPR036291">
    <property type="entry name" value="NAD(P)-bd_dom_sf"/>
</dbReference>
<dbReference type="eggNOG" id="COG1028">
    <property type="taxonomic scope" value="Bacteria"/>
</dbReference>
<keyword evidence="2 4" id="KW-0560">Oxidoreductase</keyword>